<sequence>MAVPSSLCRPSSSPLHTYAAPSSSACSLLLWRPSSPVPRVELPAVAQLVGVCPTPYAPCAGKSLLASYLLASREALCSSSSLDRCVSCVAHLRSSSLGFVRARVYRRVVEPVILCSNPTSPARFKHHQLASNTISSSSFALALARRSRSPDVRSRTSAEGRRRSSNYQIEL</sequence>
<dbReference type="EMBL" id="BT034525">
    <property type="protein sequence ID" value="ACF79530.1"/>
    <property type="molecule type" value="mRNA"/>
</dbReference>
<dbReference type="EMBL" id="BT042517">
    <property type="protein sequence ID" value="ACF87522.1"/>
    <property type="molecule type" value="mRNA"/>
</dbReference>
<accession>B4FBN7</accession>
<dbReference type="AlphaFoldDB" id="B4FBN7"/>
<dbReference type="KEGG" id="zma:100192521"/>
<feature type="region of interest" description="Disordered" evidence="1">
    <location>
        <begin position="150"/>
        <end position="171"/>
    </location>
</feature>
<evidence type="ECO:0000256" key="1">
    <source>
        <dbReference type="SAM" id="MobiDB-lite"/>
    </source>
</evidence>
<evidence type="ECO:0000313" key="2">
    <source>
        <dbReference type="EMBL" id="ACF79530.1"/>
    </source>
</evidence>
<dbReference type="HOGENOM" id="CLU_1565180_0_0_1"/>
<name>B4FBN7_MAIZE</name>
<feature type="compositionally biased region" description="Basic and acidic residues" evidence="1">
    <location>
        <begin position="150"/>
        <end position="162"/>
    </location>
</feature>
<dbReference type="RefSeq" id="NP_001356551.1">
    <property type="nucleotide sequence ID" value="NM_001369622.1"/>
</dbReference>
<organism evidence="2">
    <name type="scientific">Zea mays</name>
    <name type="common">Maize</name>
    <dbReference type="NCBI Taxonomy" id="4577"/>
    <lineage>
        <taxon>Eukaryota</taxon>
        <taxon>Viridiplantae</taxon>
        <taxon>Streptophyta</taxon>
        <taxon>Embryophyta</taxon>
        <taxon>Tracheophyta</taxon>
        <taxon>Spermatophyta</taxon>
        <taxon>Magnoliopsida</taxon>
        <taxon>Liliopsida</taxon>
        <taxon>Poales</taxon>
        <taxon>Poaceae</taxon>
        <taxon>PACMAD clade</taxon>
        <taxon>Panicoideae</taxon>
        <taxon>Andropogonodae</taxon>
        <taxon>Andropogoneae</taxon>
        <taxon>Tripsacinae</taxon>
        <taxon>Zea</taxon>
    </lineage>
</organism>
<dbReference type="GeneID" id="100192521"/>
<reference evidence="2" key="1">
    <citation type="journal article" date="2009" name="PLoS Genet.">
        <title>Sequencing, mapping, and analysis of 27,455 maize full-length cDNAs.</title>
        <authorList>
            <person name="Soderlund C."/>
            <person name="Descour A."/>
            <person name="Kudrna D."/>
            <person name="Bomhoff M."/>
            <person name="Boyd L."/>
            <person name="Currie J."/>
            <person name="Angelova A."/>
            <person name="Collura K."/>
            <person name="Wissotski M."/>
            <person name="Ashley E."/>
            <person name="Morrow D."/>
            <person name="Fernandes J."/>
            <person name="Walbot V."/>
            <person name="Yu Y."/>
        </authorList>
    </citation>
    <scope>NUCLEOTIDE SEQUENCE</scope>
    <source>
        <strain evidence="2">B73</strain>
    </source>
</reference>
<proteinExistence type="evidence at transcript level"/>
<protein>
    <submittedName>
        <fullName evidence="2">Uncharacterized protein</fullName>
    </submittedName>
</protein>